<dbReference type="AlphaFoldDB" id="A0A9Q1QER5"/>
<reference evidence="2" key="1">
    <citation type="submission" date="2022-04" db="EMBL/GenBank/DDBJ databases">
        <title>Carnegiea gigantea Genome sequencing and assembly v2.</title>
        <authorList>
            <person name="Copetti D."/>
            <person name="Sanderson M.J."/>
            <person name="Burquez A."/>
            <person name="Wojciechowski M.F."/>
        </authorList>
    </citation>
    <scope>NUCLEOTIDE SEQUENCE</scope>
    <source>
        <strain evidence="2">SGP5-SGP5p</strain>
        <tissue evidence="2">Aerial part</tissue>
    </source>
</reference>
<name>A0A9Q1QER5_9CARY</name>
<dbReference type="PANTHER" id="PTHR37738:SF1">
    <property type="entry name" value="OS03G0257000 PROTEIN"/>
    <property type="match status" value="1"/>
</dbReference>
<sequence>MVVNRGIWSMGGRRCCGLGFEGSGERPVAVEGRWWSAGGTDLRGIVNGGDQCSLVVESTTDSSWENDIVNEIEHKQTRNKILVSFECESLKADKAAEDHIRKFIPKLAGMDAVVNVGKMTITGLDFEEAGGEGQQEDEEGEEVVEEAGRQTESTTTFVDNDDF</sequence>
<feature type="compositionally biased region" description="Polar residues" evidence="1">
    <location>
        <begin position="150"/>
        <end position="163"/>
    </location>
</feature>
<organism evidence="2 3">
    <name type="scientific">Carnegiea gigantea</name>
    <dbReference type="NCBI Taxonomy" id="171969"/>
    <lineage>
        <taxon>Eukaryota</taxon>
        <taxon>Viridiplantae</taxon>
        <taxon>Streptophyta</taxon>
        <taxon>Embryophyta</taxon>
        <taxon>Tracheophyta</taxon>
        <taxon>Spermatophyta</taxon>
        <taxon>Magnoliopsida</taxon>
        <taxon>eudicotyledons</taxon>
        <taxon>Gunneridae</taxon>
        <taxon>Pentapetalae</taxon>
        <taxon>Caryophyllales</taxon>
        <taxon>Cactineae</taxon>
        <taxon>Cactaceae</taxon>
        <taxon>Cactoideae</taxon>
        <taxon>Echinocereeae</taxon>
        <taxon>Carnegiea</taxon>
    </lineage>
</organism>
<dbReference type="EMBL" id="JAKOGI010000232">
    <property type="protein sequence ID" value="KAJ8439049.1"/>
    <property type="molecule type" value="Genomic_DNA"/>
</dbReference>
<evidence type="ECO:0000313" key="2">
    <source>
        <dbReference type="EMBL" id="KAJ8439049.1"/>
    </source>
</evidence>
<dbReference type="OrthoDB" id="1898337at2759"/>
<feature type="region of interest" description="Disordered" evidence="1">
    <location>
        <begin position="127"/>
        <end position="163"/>
    </location>
</feature>
<evidence type="ECO:0000313" key="3">
    <source>
        <dbReference type="Proteomes" id="UP001153076"/>
    </source>
</evidence>
<proteinExistence type="predicted"/>
<gene>
    <name evidence="2" type="ORF">Cgig2_014469</name>
</gene>
<feature type="compositionally biased region" description="Acidic residues" evidence="1">
    <location>
        <begin position="127"/>
        <end position="145"/>
    </location>
</feature>
<dbReference type="PANTHER" id="PTHR37738">
    <property type="entry name" value="OS03G0209700 PROTEIN"/>
    <property type="match status" value="1"/>
</dbReference>
<protein>
    <submittedName>
        <fullName evidence="2">Uncharacterized protein</fullName>
    </submittedName>
</protein>
<evidence type="ECO:0000256" key="1">
    <source>
        <dbReference type="SAM" id="MobiDB-lite"/>
    </source>
</evidence>
<keyword evidence="3" id="KW-1185">Reference proteome</keyword>
<comment type="caution">
    <text evidence="2">The sequence shown here is derived from an EMBL/GenBank/DDBJ whole genome shotgun (WGS) entry which is preliminary data.</text>
</comment>
<dbReference type="Proteomes" id="UP001153076">
    <property type="component" value="Unassembled WGS sequence"/>
</dbReference>
<accession>A0A9Q1QER5</accession>